<dbReference type="CDD" id="cd09617">
    <property type="entry name" value="Peptidase_C12_UCH37_BAP1"/>
    <property type="match status" value="1"/>
</dbReference>
<feature type="active site" description="Proton donor" evidence="12">
    <location>
        <position position="182"/>
    </location>
</feature>
<dbReference type="GO" id="GO:0005737">
    <property type="term" value="C:cytoplasm"/>
    <property type="evidence" value="ECO:0007669"/>
    <property type="project" value="TreeGrafter"/>
</dbReference>
<evidence type="ECO:0000256" key="6">
    <source>
        <dbReference type="ARBA" id="ARBA00022801"/>
    </source>
</evidence>
<comment type="subunit">
    <text evidence="11">Catalytic component of the polycomb repressive deubiquitinase (PR-DUB) complex, at least composed of caly/calypso, Asx and sba (MBD5/6 homolog). The PR-DUB complex associates with nucleosomes to mediate deubiquitination of histone H2AK118ub1 substrates; the association requires the positively charged C-terminal tail of caly, probably due to direct binding of DNA. Interacts (via ULD domain) with Asx (via DEUBAD domain); the interaction produces a stable heterodimer with a composite binding site for ubiquitin. Homodimerizes (via coiled-coil hinge-region between the UCH and ULD domains) to mediate assembly of 2 copies of the caly-Asx heterodimer into a bisymmetric tetramer; dimerization enhances PR-DUB association with nucleosomes.</text>
</comment>
<dbReference type="InterPro" id="IPR001578">
    <property type="entry name" value="Peptidase_C12_UCH"/>
</dbReference>
<keyword evidence="5 12" id="KW-0833">Ubl conjugation pathway</keyword>
<dbReference type="InterPro" id="IPR036959">
    <property type="entry name" value="Peptidase_C12_UCH_sf"/>
</dbReference>
<evidence type="ECO:0000256" key="8">
    <source>
        <dbReference type="ARBA" id="ARBA00022853"/>
    </source>
</evidence>
<keyword evidence="8" id="KW-0156">Chromatin regulator</keyword>
<comment type="catalytic activity">
    <reaction evidence="1 12 13">
        <text>Thiol-dependent hydrolysis of ester, thioester, amide, peptide and isopeptide bonds formed by the C-terminal Gly of ubiquitin (a 76-residue protein attached to proteins as an intracellular targeting signal).</text>
        <dbReference type="EC" id="3.4.19.12"/>
    </reaction>
</comment>
<evidence type="ECO:0000256" key="14">
    <source>
        <dbReference type="SAM" id="MobiDB-lite"/>
    </source>
</evidence>
<evidence type="ECO:0000313" key="16">
    <source>
        <dbReference type="EMBL" id="CAG4642670.1"/>
    </source>
</evidence>
<dbReference type="Gene3D" id="3.40.532.10">
    <property type="entry name" value="Peptidase C12, ubiquitin carboxyl-terminal hydrolase"/>
    <property type="match status" value="1"/>
</dbReference>
<dbReference type="InterPro" id="IPR038765">
    <property type="entry name" value="Papain-like_cys_pep_sf"/>
</dbReference>
<evidence type="ECO:0000256" key="10">
    <source>
        <dbReference type="ARBA" id="ARBA00046227"/>
    </source>
</evidence>
<proteinExistence type="inferred from homology"/>
<protein>
    <recommendedName>
        <fullName evidence="13">Ubiquitin carboxyl-terminal hydrolase</fullName>
        <ecNumber evidence="13">3.4.19.12</ecNumber>
    </recommendedName>
</protein>
<evidence type="ECO:0000256" key="3">
    <source>
        <dbReference type="ARBA" id="ARBA00007182"/>
    </source>
</evidence>
<comment type="function">
    <text evidence="10">Catalytic component of the polycomb repressive deubiquitinase (PR-DUB) complex, a complex that specifically mediates deubiquitination of histone H2A monoubiquitinated at 'Lys-119' (H2AK118ub1). Mediates bisymmetric organization of the PR-DUB complex and is involved in association with nucleosomes to mediate deubiquitination. Does not deubiquitinate monoubiquitinated histone H2B. Required to maintain the transcriptionally repressive state of homeotic genes throughout development. The PR-DUB complex has weak or no activity toward 'Lys-48'- and 'Lys-63'-linked polyubiquitin chains. Polycomb group (PcG) protein.</text>
</comment>
<keyword evidence="9" id="KW-0539">Nucleus</keyword>
<evidence type="ECO:0000256" key="13">
    <source>
        <dbReference type="RuleBase" id="RU361215"/>
    </source>
</evidence>
<reference evidence="16" key="1">
    <citation type="submission" date="2021-04" db="EMBL/GenBank/DDBJ databases">
        <authorList>
            <person name="Cornetti L."/>
        </authorList>
    </citation>
    <scope>NUCLEOTIDE SEQUENCE</scope>
</reference>
<dbReference type="GO" id="GO:0006511">
    <property type="term" value="P:ubiquitin-dependent protein catabolic process"/>
    <property type="evidence" value="ECO:0007669"/>
    <property type="project" value="UniProtKB-UniRule"/>
</dbReference>
<dbReference type="GO" id="GO:0016579">
    <property type="term" value="P:protein deubiquitination"/>
    <property type="evidence" value="ECO:0007669"/>
    <property type="project" value="TreeGrafter"/>
</dbReference>
<evidence type="ECO:0000256" key="7">
    <source>
        <dbReference type="ARBA" id="ARBA00022807"/>
    </source>
</evidence>
<gene>
    <name evidence="16" type="primary">EOG090X0A33</name>
</gene>
<accession>A0A9N6ZF46</accession>
<dbReference type="GO" id="GO:0004843">
    <property type="term" value="F:cysteine-type deubiquitinase activity"/>
    <property type="evidence" value="ECO:0007669"/>
    <property type="project" value="UniProtKB-UniRule"/>
</dbReference>
<evidence type="ECO:0000259" key="15">
    <source>
        <dbReference type="PROSITE" id="PS52048"/>
    </source>
</evidence>
<keyword evidence="7 12" id="KW-0788">Thiol protease</keyword>
<dbReference type="Pfam" id="PF01088">
    <property type="entry name" value="Peptidase_C12"/>
    <property type="match status" value="1"/>
</dbReference>
<feature type="site" description="Transition state stabilizer" evidence="12">
    <location>
        <position position="91"/>
    </location>
</feature>
<keyword evidence="4 12" id="KW-0645">Protease</keyword>
<organism evidence="16">
    <name type="scientific">Evadne anonyx</name>
    <dbReference type="NCBI Taxonomy" id="141404"/>
    <lineage>
        <taxon>Eukaryota</taxon>
        <taxon>Metazoa</taxon>
        <taxon>Ecdysozoa</taxon>
        <taxon>Arthropoda</taxon>
        <taxon>Crustacea</taxon>
        <taxon>Branchiopoda</taxon>
        <taxon>Diplostraca</taxon>
        <taxon>Cladocera</taxon>
        <taxon>Onychopoda</taxon>
        <taxon>Podonidae</taxon>
        <taxon>Evadne</taxon>
    </lineage>
</organism>
<evidence type="ECO:0000256" key="11">
    <source>
        <dbReference type="ARBA" id="ARBA00049710"/>
    </source>
</evidence>
<comment type="similarity">
    <text evidence="3">Belongs to the peptidase C12 family. BAP1 subfamily.</text>
</comment>
<dbReference type="FunFam" id="3.40.532.10:FF:000002">
    <property type="entry name" value="Ubiquitin carboxyl-terminal hydrolase"/>
    <property type="match status" value="1"/>
</dbReference>
<evidence type="ECO:0000256" key="5">
    <source>
        <dbReference type="ARBA" id="ARBA00022786"/>
    </source>
</evidence>
<dbReference type="PROSITE" id="PS52048">
    <property type="entry name" value="UCH_DOMAIN"/>
    <property type="match status" value="1"/>
</dbReference>
<feature type="active site" description="Nucleophile" evidence="12">
    <location>
        <position position="97"/>
    </location>
</feature>
<name>A0A9N6ZF46_9CRUS</name>
<evidence type="ECO:0000256" key="2">
    <source>
        <dbReference type="ARBA" id="ARBA00004123"/>
    </source>
</evidence>
<dbReference type="GO" id="GO:0006325">
    <property type="term" value="P:chromatin organization"/>
    <property type="evidence" value="ECO:0007669"/>
    <property type="project" value="UniProtKB-KW"/>
</dbReference>
<comment type="subcellular location">
    <subcellularLocation>
        <location evidence="2">Nucleus</location>
    </subcellularLocation>
</comment>
<dbReference type="PANTHER" id="PTHR10589:SF28">
    <property type="entry name" value="UBIQUITIN CARBOXYL-TERMINAL HYDROLASE BAP1"/>
    <property type="match status" value="1"/>
</dbReference>
<dbReference type="PRINTS" id="PR00707">
    <property type="entry name" value="UBCTHYDRLASE"/>
</dbReference>
<keyword evidence="6 12" id="KW-0378">Hydrolase</keyword>
<evidence type="ECO:0000256" key="1">
    <source>
        <dbReference type="ARBA" id="ARBA00000707"/>
    </source>
</evidence>
<dbReference type="PANTHER" id="PTHR10589">
    <property type="entry name" value="UBIQUITIN CARBOXYL-TERMINAL HYDROLASE"/>
    <property type="match status" value="1"/>
</dbReference>
<feature type="region of interest" description="Disordered" evidence="14">
    <location>
        <begin position="281"/>
        <end position="338"/>
    </location>
</feature>
<dbReference type="SUPFAM" id="SSF54001">
    <property type="entry name" value="Cysteine proteinases"/>
    <property type="match status" value="1"/>
</dbReference>
<evidence type="ECO:0000256" key="12">
    <source>
        <dbReference type="PROSITE-ProRule" id="PRU01393"/>
    </source>
</evidence>
<dbReference type="GO" id="GO:0005634">
    <property type="term" value="C:nucleus"/>
    <property type="evidence" value="ECO:0007669"/>
    <property type="project" value="UniProtKB-SubCell"/>
</dbReference>
<feature type="compositionally biased region" description="Low complexity" evidence="14">
    <location>
        <begin position="288"/>
        <end position="338"/>
    </location>
</feature>
<evidence type="ECO:0000256" key="4">
    <source>
        <dbReference type="ARBA" id="ARBA00022670"/>
    </source>
</evidence>
<evidence type="ECO:0000256" key="9">
    <source>
        <dbReference type="ARBA" id="ARBA00023242"/>
    </source>
</evidence>
<sequence>MPIDINDLCEGWLELESDPGIFTLLLEDLGACGVQVEEIYDLHKPIDSPIFGYIFLFRWTEERRSRRKTNPDTEQFVKDESTVNSMFFAHQVIPNSCATHALLSVLLNCPQLTLGPTLSRLKLDTSGMSPDNKGLAIGNTPELARAHNRHAVPQPPRAACDRNERNATISTSAGRFSAEAFHFVSYVPVNGNLFELDGLKPFPIDHAGPWTPDEDWTDLFRRVILDRIGSATAGGEPCHDIRFSLMAVVPDRRNALRQRLRLLKANQKIVVEALRQLTTTSKCKENGEPSTESASESTAEAATEAAAVVVTATESEAVETAPVASTSTSGSSDDPAASASATNVMAASSSADLANSSYVQDFSRLVVVKMMDVDADNLNNESDEKKTANGLLDATCSTTKVSLIPHQDSADVRQLQQRFEPHDLKALLKNLEKEIDSADTLLQDEVEKRKKYQVSLEYPKT</sequence>
<feature type="site" description="Important for enzyme activity" evidence="12">
    <location>
        <position position="197"/>
    </location>
</feature>
<dbReference type="EC" id="3.4.19.12" evidence="13"/>
<dbReference type="AlphaFoldDB" id="A0A9N6ZF46"/>
<dbReference type="EMBL" id="OC986015">
    <property type="protein sequence ID" value="CAG4642670.1"/>
    <property type="molecule type" value="Genomic_DNA"/>
</dbReference>
<feature type="domain" description="UCH catalytic" evidence="15">
    <location>
        <begin position="11"/>
        <end position="250"/>
    </location>
</feature>